<dbReference type="RefSeq" id="WP_115585396.1">
    <property type="nucleotide sequence ID" value="NZ_CP025544.1"/>
</dbReference>
<protein>
    <submittedName>
        <fullName evidence="1">Uncharacterized protein</fullName>
    </submittedName>
</protein>
<dbReference type="Proteomes" id="UP000254834">
    <property type="component" value="Chromosome"/>
</dbReference>
<dbReference type="KEGG" id="cdes:C0J27_01270"/>
<evidence type="ECO:0000313" key="1">
    <source>
        <dbReference type="EMBL" id="AXK60381.1"/>
    </source>
</evidence>
<organism evidence="1 2">
    <name type="scientific">Candidatus Chromulinivorax destructor</name>
    <dbReference type="NCBI Taxonomy" id="2066483"/>
    <lineage>
        <taxon>Bacteria</taxon>
        <taxon>Candidatus Babelota</taxon>
        <taxon>Candidatus Babeliae</taxon>
        <taxon>Candidatus Babeliales</taxon>
        <taxon>Candidatus Chromulinivoraceae</taxon>
        <taxon>Candidatus Chromulinivorax</taxon>
    </lineage>
</organism>
<accession>A0A345ZAR4</accession>
<gene>
    <name evidence="1" type="ORF">C0J27_01270</name>
</gene>
<keyword evidence="2" id="KW-1185">Reference proteome</keyword>
<sequence length="149" mass="17190">MKKLIYFLGILFFDISLHAMSFTRSIPKLRVMGCLVGKNIRNQTTKSAYFGNDVCKILNYDIVIGIFGGEHHFGLLNDIRIQLIHLGFEEQFKTLPEHLAISMMMELQGKEKPGVVKVFLQKHKKDSECLEKLYWLWQKVDCVQAASII</sequence>
<name>A0A345ZAR4_9BACT</name>
<reference evidence="1 2" key="1">
    <citation type="submission" date="2017-12" db="EMBL/GenBank/DDBJ databases">
        <title>Chromulinavorax destructans is a abundant pathogen of dominant heterotrophic picoflagllates.</title>
        <authorList>
            <person name="Deeg C.M."/>
            <person name="Zimmer M."/>
            <person name="Suttle C.A."/>
        </authorList>
    </citation>
    <scope>NUCLEOTIDE SEQUENCE [LARGE SCALE GENOMIC DNA]</scope>
    <source>
        <strain evidence="1 2">SeV1</strain>
    </source>
</reference>
<dbReference type="AlphaFoldDB" id="A0A345ZAR4"/>
<dbReference type="EMBL" id="CP025544">
    <property type="protein sequence ID" value="AXK60381.1"/>
    <property type="molecule type" value="Genomic_DNA"/>
</dbReference>
<proteinExistence type="predicted"/>
<evidence type="ECO:0000313" key="2">
    <source>
        <dbReference type="Proteomes" id="UP000254834"/>
    </source>
</evidence>